<dbReference type="Proteomes" id="UP000078597">
    <property type="component" value="Unassembled WGS sequence"/>
</dbReference>
<evidence type="ECO:0000313" key="3">
    <source>
        <dbReference type="Proteomes" id="UP000078597"/>
    </source>
</evidence>
<protein>
    <recommendedName>
        <fullName evidence="4">Pv-fam-d protein</fullName>
    </recommendedName>
</protein>
<keyword evidence="1" id="KW-0812">Transmembrane</keyword>
<feature type="transmembrane region" description="Helical" evidence="1">
    <location>
        <begin position="369"/>
        <end position="388"/>
    </location>
</feature>
<dbReference type="EMBL" id="FLQW01005139">
    <property type="protein sequence ID" value="SBS98464.1"/>
    <property type="molecule type" value="Genomic_DNA"/>
</dbReference>
<gene>
    <name evidence="2" type="ORF">PMALA_063610</name>
</gene>
<accession>A0A1A8WZP8</accession>
<sequence>MQHYFYLTVHRKSCDKEYNRNNILSAGFRRLLCSETIVAEERKHNMLKKRTNDLLYKSDDSSVERLNLSEHDDEFRKIFTNLMQRDISNQEFIDLMRYTKLQKHYDSLQFEHNLKNKYNNLKHYNNVQKRKNIHTSLKKVEPRNNTCLFQNRSSNSYHNIKHQDIVKTALYLKKNSQNMQHYFYLTVHRKSCDKEYNRNNILSAGFRRLLCSETIVAEERKHNMLKKRTNDLLYKSDDSSVERLNLSEHDDEFRKIFTNLMQRDISNQEFIDLMRYTKLQKHYDSLQFEHNLKNKYNNLKHYNNVQKRKNIHTSLKKVEPRNNTCLFQNRSSNSYHNIKHQDIVKTALYLKKNSQVISLIKSKRKFIKILYIIIIIILFCISIIWNLYVANRCDPIECPLKNPF</sequence>
<organism evidence="2 3">
    <name type="scientific">Plasmodium malariae</name>
    <dbReference type="NCBI Taxonomy" id="5858"/>
    <lineage>
        <taxon>Eukaryota</taxon>
        <taxon>Sar</taxon>
        <taxon>Alveolata</taxon>
        <taxon>Apicomplexa</taxon>
        <taxon>Aconoidasida</taxon>
        <taxon>Haemosporida</taxon>
        <taxon>Plasmodiidae</taxon>
        <taxon>Plasmodium</taxon>
        <taxon>Plasmodium (Plasmodium)</taxon>
    </lineage>
</organism>
<reference evidence="3" key="1">
    <citation type="submission" date="2016-05" db="EMBL/GenBank/DDBJ databases">
        <authorList>
            <person name="Naeem Raeece"/>
        </authorList>
    </citation>
    <scope>NUCLEOTIDE SEQUENCE [LARGE SCALE GENOMIC DNA]</scope>
</reference>
<dbReference type="VEuPathDB" id="PlasmoDB:PmUG01_00026000"/>
<evidence type="ECO:0000256" key="1">
    <source>
        <dbReference type="SAM" id="Phobius"/>
    </source>
</evidence>
<proteinExistence type="predicted"/>
<evidence type="ECO:0008006" key="4">
    <source>
        <dbReference type="Google" id="ProtNLM"/>
    </source>
</evidence>
<name>A0A1A8WZP8_PLAMA</name>
<keyword evidence="1" id="KW-1133">Transmembrane helix</keyword>
<evidence type="ECO:0000313" key="2">
    <source>
        <dbReference type="EMBL" id="SBS98464.1"/>
    </source>
</evidence>
<keyword evidence="1" id="KW-0472">Membrane</keyword>
<dbReference type="AlphaFoldDB" id="A0A1A8WZP8"/>